<keyword evidence="4" id="KW-0227">DNA damage</keyword>
<dbReference type="InterPro" id="IPR013986">
    <property type="entry name" value="DExx_box_DNA_helicase_dom_sf"/>
</dbReference>
<dbReference type="PROSITE" id="PS51198">
    <property type="entry name" value="UVRD_HELICASE_ATP_BIND"/>
    <property type="match status" value="1"/>
</dbReference>
<name>A0ABX0DAP2_9MICC</name>
<dbReference type="InterPro" id="IPR014016">
    <property type="entry name" value="UvrD-like_ATP-bd"/>
</dbReference>
<dbReference type="EC" id="5.6.2.4" evidence="13"/>
<dbReference type="InterPro" id="IPR038726">
    <property type="entry name" value="PDDEXK_AddAB-type"/>
</dbReference>
<evidence type="ECO:0000256" key="10">
    <source>
        <dbReference type="ARBA" id="ARBA00023204"/>
    </source>
</evidence>
<keyword evidence="7" id="KW-0269">Exonuclease</keyword>
<feature type="compositionally biased region" description="Pro residues" evidence="16">
    <location>
        <begin position="370"/>
        <end position="382"/>
    </location>
</feature>
<evidence type="ECO:0000256" key="8">
    <source>
        <dbReference type="ARBA" id="ARBA00022840"/>
    </source>
</evidence>
<comment type="catalytic activity">
    <reaction evidence="12">
        <text>Couples ATP hydrolysis with the unwinding of duplex DNA by translocating in the 3'-5' direction.</text>
        <dbReference type="EC" id="5.6.2.4"/>
    </reaction>
</comment>
<keyword evidence="2" id="KW-0540">Nuclease</keyword>
<evidence type="ECO:0000256" key="3">
    <source>
        <dbReference type="ARBA" id="ARBA00022741"/>
    </source>
</evidence>
<keyword evidence="9" id="KW-0238">DNA-binding</keyword>
<evidence type="ECO:0000256" key="14">
    <source>
        <dbReference type="ARBA" id="ARBA00048988"/>
    </source>
</evidence>
<keyword evidence="10" id="KW-0234">DNA repair</keyword>
<dbReference type="InterPro" id="IPR011604">
    <property type="entry name" value="PDDEXK-like_dom_sf"/>
</dbReference>
<dbReference type="InterPro" id="IPR027417">
    <property type="entry name" value="P-loop_NTPase"/>
</dbReference>
<evidence type="ECO:0000259" key="17">
    <source>
        <dbReference type="PROSITE" id="PS51198"/>
    </source>
</evidence>
<protein>
    <recommendedName>
        <fullName evidence="13">DNA 3'-5' helicase</fullName>
        <ecNumber evidence="13">5.6.2.4</ecNumber>
    </recommendedName>
</protein>
<feature type="region of interest" description="Disordered" evidence="16">
    <location>
        <begin position="365"/>
        <end position="395"/>
    </location>
</feature>
<evidence type="ECO:0000313" key="19">
    <source>
        <dbReference type="EMBL" id="NGN83738.1"/>
    </source>
</evidence>
<dbReference type="EMBL" id="JAAKZI010000014">
    <property type="protein sequence ID" value="NGN83738.1"/>
    <property type="molecule type" value="Genomic_DNA"/>
</dbReference>
<feature type="domain" description="UvrD-like helicase C-terminal" evidence="18">
    <location>
        <begin position="359"/>
        <end position="664"/>
    </location>
</feature>
<dbReference type="PANTHER" id="PTHR11070">
    <property type="entry name" value="UVRD / RECB / PCRA DNA HELICASE FAMILY MEMBER"/>
    <property type="match status" value="1"/>
</dbReference>
<evidence type="ECO:0000256" key="4">
    <source>
        <dbReference type="ARBA" id="ARBA00022763"/>
    </source>
</evidence>
<gene>
    <name evidence="19" type="ORF">G6N77_09755</name>
</gene>
<dbReference type="Gene3D" id="1.10.486.10">
    <property type="entry name" value="PCRA, domain 4"/>
    <property type="match status" value="1"/>
</dbReference>
<dbReference type="Pfam" id="PF12705">
    <property type="entry name" value="PDDEXK_1"/>
    <property type="match status" value="1"/>
</dbReference>
<dbReference type="RefSeq" id="WP_165181952.1">
    <property type="nucleotide sequence ID" value="NZ_JAAKZI010000014.1"/>
</dbReference>
<organism evidence="19 20">
    <name type="scientific">Arthrobacter silviterrae</name>
    <dbReference type="NCBI Taxonomy" id="2026658"/>
    <lineage>
        <taxon>Bacteria</taxon>
        <taxon>Bacillati</taxon>
        <taxon>Actinomycetota</taxon>
        <taxon>Actinomycetes</taxon>
        <taxon>Micrococcales</taxon>
        <taxon>Micrococcaceae</taxon>
        <taxon>Arthrobacter</taxon>
    </lineage>
</organism>
<evidence type="ECO:0000256" key="9">
    <source>
        <dbReference type="ARBA" id="ARBA00023125"/>
    </source>
</evidence>
<evidence type="ECO:0000256" key="2">
    <source>
        <dbReference type="ARBA" id="ARBA00022722"/>
    </source>
</evidence>
<dbReference type="PROSITE" id="PS51217">
    <property type="entry name" value="UVRD_HELICASE_CTER"/>
    <property type="match status" value="1"/>
</dbReference>
<evidence type="ECO:0000259" key="18">
    <source>
        <dbReference type="PROSITE" id="PS51217"/>
    </source>
</evidence>
<comment type="similarity">
    <text evidence="1">Belongs to the helicase family. UvrD subfamily.</text>
</comment>
<feature type="binding site" evidence="15">
    <location>
        <begin position="52"/>
        <end position="59"/>
    </location>
    <ligand>
        <name>ATP</name>
        <dbReference type="ChEBI" id="CHEBI:30616"/>
    </ligand>
</feature>
<evidence type="ECO:0000256" key="7">
    <source>
        <dbReference type="ARBA" id="ARBA00022839"/>
    </source>
</evidence>
<dbReference type="Gene3D" id="1.10.10.160">
    <property type="match status" value="1"/>
</dbReference>
<keyword evidence="8 15" id="KW-0067">ATP-binding</keyword>
<dbReference type="Pfam" id="PF00580">
    <property type="entry name" value="UvrD-helicase"/>
    <property type="match status" value="1"/>
</dbReference>
<dbReference type="Gene3D" id="3.40.50.300">
    <property type="entry name" value="P-loop containing nucleotide triphosphate hydrolases"/>
    <property type="match status" value="2"/>
</dbReference>
<sequence length="1105" mass="117865">MSTLHTQGAPHALPRLTLVAPTGSQLPAPAPSPDQQAVIGLAPGSGPVLIWGAPGTGKSTVLVEAAVKRMEHDGVDPAGALLLAPSRLAAARLRNAFSARLTRSLSTSPARTWSSYAFDLLRRAKVEGRMPYVDGPPRLMSGPEQDLIIKDLLAGHRMGLGRLPGWPPDLAGALDTRGFRQEVRQLFDRVIEYDVTPDQLAELGRENARPDWVAAASLYQEYRDVVDWGKSGSFDPAGIITAAATLLRNDAEFLEAERARLQLVLVDDIQEANRSVHELLALVGGGKEILVTASPDTVVQGFRGARPDLVGTLRESLAGDGVPVAEFTLSTSHRLTPELAKAWTGVVDRISQSRGGHRARVLAWTASAPEPGPAPEPRPAPEPGEGTAAGPPPSCVTAHLVASEVHELRLVAERILHLQHLAGHSLSEIAVIVRTGSALAELQRYLSGLGIPVKVPVAENPVRDEPAVRPLLEAFRVALDPSVLDAELAVSLLTSRLGRSTALHLRRLRQSLRQQELHSGGGRASDELLVEALGNPEKLAPLGWEAQNAGRIAAMLAAGRNAVAEPGANAETVLWALWDASDCSGTWESQALRGGPTGIRADRDLDAVMALFQTAERYVDQLPGSSPQQFLDYLLNQELPMDTLAARAQRSDAVEILTPASAAGREWPVVIVAGLQEGVWPNTRLRGEMLGSQFLVDVLERGPAVAAQVDPAARLREIRYDELRSFAAAISRAGRQLILTAATGHDLQPSQFLDLAAPYLPVTDSGGESQYPVRPVEQVPRPMTLRSLVAELRQESEMHAEPESARILAMLASENVPGASPSDWWGLLPLSSQAPIVADGEPVTVSPSKVEAVLKSPLNWFVKAAGGEATTDFARSLGTLIHSIAEHIPEGAGHEYLAELEKRWPSLGMGDSWEADADYGRAQEMLRKLAQYVVDARQQGRRLMGVEVDFSVDIPGGERVARLRGQVDRLEADADGNLVVIDLKTGKTKPTGAEIEHHPQLGSYQAAVLAGAFADVAASAGIVSTHAGGAALLPLGDGTKSVKTQDQAALAAGPDDWATPKVLEAALLMARATFPARHGADWTERSGCPLPSICPLCHEGKQVTE</sequence>
<dbReference type="Proteomes" id="UP000479226">
    <property type="component" value="Unassembled WGS sequence"/>
</dbReference>
<accession>A0ABX0DAP2</accession>
<evidence type="ECO:0000256" key="16">
    <source>
        <dbReference type="SAM" id="MobiDB-lite"/>
    </source>
</evidence>
<dbReference type="InterPro" id="IPR014017">
    <property type="entry name" value="DNA_helicase_UvrD-like_C"/>
</dbReference>
<evidence type="ECO:0000256" key="12">
    <source>
        <dbReference type="ARBA" id="ARBA00034617"/>
    </source>
</evidence>
<keyword evidence="5 15" id="KW-0378">Hydrolase</keyword>
<dbReference type="PANTHER" id="PTHR11070:SF59">
    <property type="entry name" value="DNA 3'-5' HELICASE"/>
    <property type="match status" value="1"/>
</dbReference>
<dbReference type="Gene3D" id="3.90.320.10">
    <property type="match status" value="1"/>
</dbReference>
<keyword evidence="3 15" id="KW-0547">Nucleotide-binding</keyword>
<feature type="domain" description="UvrD-like helicase ATP-binding" evidence="17">
    <location>
        <begin position="31"/>
        <end position="336"/>
    </location>
</feature>
<dbReference type="GO" id="GO:0004386">
    <property type="term" value="F:helicase activity"/>
    <property type="evidence" value="ECO:0007669"/>
    <property type="project" value="UniProtKB-KW"/>
</dbReference>
<keyword evidence="20" id="KW-1185">Reference proteome</keyword>
<evidence type="ECO:0000256" key="1">
    <source>
        <dbReference type="ARBA" id="ARBA00009922"/>
    </source>
</evidence>
<evidence type="ECO:0000256" key="5">
    <source>
        <dbReference type="ARBA" id="ARBA00022801"/>
    </source>
</evidence>
<proteinExistence type="inferred from homology"/>
<evidence type="ECO:0000313" key="20">
    <source>
        <dbReference type="Proteomes" id="UP000479226"/>
    </source>
</evidence>
<evidence type="ECO:0000256" key="15">
    <source>
        <dbReference type="PROSITE-ProRule" id="PRU00560"/>
    </source>
</evidence>
<reference evidence="19 20" key="1">
    <citation type="submission" date="2020-02" db="EMBL/GenBank/DDBJ databases">
        <title>Genome sequence of the type strain DSM 27180 of Arthrobacter silviterrae.</title>
        <authorList>
            <person name="Gao J."/>
            <person name="Sun J."/>
        </authorList>
    </citation>
    <scope>NUCLEOTIDE SEQUENCE [LARGE SCALE GENOMIC DNA]</scope>
    <source>
        <strain evidence="19 20">DSM 27180</strain>
    </source>
</reference>
<comment type="caution">
    <text evidence="19">The sequence shown here is derived from an EMBL/GenBank/DDBJ whole genome shotgun (WGS) entry which is preliminary data.</text>
</comment>
<evidence type="ECO:0000256" key="11">
    <source>
        <dbReference type="ARBA" id="ARBA00023235"/>
    </source>
</evidence>
<evidence type="ECO:0000256" key="6">
    <source>
        <dbReference type="ARBA" id="ARBA00022806"/>
    </source>
</evidence>
<dbReference type="SUPFAM" id="SSF52540">
    <property type="entry name" value="P-loop containing nucleoside triphosphate hydrolases"/>
    <property type="match status" value="1"/>
</dbReference>
<keyword evidence="6 15" id="KW-0347">Helicase</keyword>
<evidence type="ECO:0000256" key="13">
    <source>
        <dbReference type="ARBA" id="ARBA00034808"/>
    </source>
</evidence>
<comment type="catalytic activity">
    <reaction evidence="14">
        <text>ATP + H2O = ADP + phosphate + H(+)</text>
        <dbReference type="Rhea" id="RHEA:13065"/>
        <dbReference type="ChEBI" id="CHEBI:15377"/>
        <dbReference type="ChEBI" id="CHEBI:15378"/>
        <dbReference type="ChEBI" id="CHEBI:30616"/>
        <dbReference type="ChEBI" id="CHEBI:43474"/>
        <dbReference type="ChEBI" id="CHEBI:456216"/>
        <dbReference type="EC" id="5.6.2.4"/>
    </reaction>
</comment>
<keyword evidence="11" id="KW-0413">Isomerase</keyword>
<dbReference type="InterPro" id="IPR000212">
    <property type="entry name" value="DNA_helicase_UvrD/REP"/>
</dbReference>